<protein>
    <submittedName>
        <fullName evidence="3">Uncharacterized protein</fullName>
    </submittedName>
</protein>
<organism evidence="3 4">
    <name type="scientific">Caenorhabditis auriculariae</name>
    <dbReference type="NCBI Taxonomy" id="2777116"/>
    <lineage>
        <taxon>Eukaryota</taxon>
        <taxon>Metazoa</taxon>
        <taxon>Ecdysozoa</taxon>
        <taxon>Nematoda</taxon>
        <taxon>Chromadorea</taxon>
        <taxon>Rhabditida</taxon>
        <taxon>Rhabditina</taxon>
        <taxon>Rhabditomorpha</taxon>
        <taxon>Rhabditoidea</taxon>
        <taxon>Rhabditidae</taxon>
        <taxon>Peloderinae</taxon>
        <taxon>Caenorhabditis</taxon>
    </lineage>
</organism>
<comment type="caution">
    <text evidence="3">The sequence shown here is derived from an EMBL/GenBank/DDBJ whole genome shotgun (WGS) entry which is preliminary data.</text>
</comment>
<feature type="coiled-coil region" evidence="1">
    <location>
        <begin position="104"/>
        <end position="156"/>
    </location>
</feature>
<evidence type="ECO:0000313" key="3">
    <source>
        <dbReference type="EMBL" id="CAD6199666.1"/>
    </source>
</evidence>
<feature type="compositionally biased region" description="Basic residues" evidence="2">
    <location>
        <begin position="51"/>
        <end position="65"/>
    </location>
</feature>
<reference evidence="3" key="1">
    <citation type="submission" date="2020-10" db="EMBL/GenBank/DDBJ databases">
        <authorList>
            <person name="Kikuchi T."/>
        </authorList>
    </citation>
    <scope>NUCLEOTIDE SEQUENCE</scope>
    <source>
        <strain evidence="3">NKZ352</strain>
    </source>
</reference>
<keyword evidence="4" id="KW-1185">Reference proteome</keyword>
<dbReference type="AlphaFoldDB" id="A0A8S1HW53"/>
<dbReference type="GO" id="GO:0000387">
    <property type="term" value="P:spliceosomal snRNP assembly"/>
    <property type="evidence" value="ECO:0007669"/>
    <property type="project" value="InterPro"/>
</dbReference>
<dbReference type="PANTHER" id="PTHR16238:SF7">
    <property type="entry name" value="GEM-ASSOCIATED PROTEIN 8"/>
    <property type="match status" value="1"/>
</dbReference>
<gene>
    <name evidence="3" type="ORF">CAUJ_LOCUS15566</name>
</gene>
<evidence type="ECO:0000313" key="4">
    <source>
        <dbReference type="Proteomes" id="UP000835052"/>
    </source>
</evidence>
<accession>A0A8S1HW53</accession>
<dbReference type="PANTHER" id="PTHR16238">
    <property type="entry name" value="GEM-ASSOCIATED PROTEIN 8"/>
    <property type="match status" value="1"/>
</dbReference>
<dbReference type="Pfam" id="PF15348">
    <property type="entry name" value="GEMIN8"/>
    <property type="match status" value="1"/>
</dbReference>
<dbReference type="OrthoDB" id="5989213at2759"/>
<dbReference type="InterPro" id="IPR034754">
    <property type="entry name" value="GEMIN8"/>
</dbReference>
<proteinExistence type="predicted"/>
<keyword evidence="1" id="KW-0175">Coiled coil</keyword>
<feature type="compositionally biased region" description="Polar residues" evidence="2">
    <location>
        <begin position="38"/>
        <end position="48"/>
    </location>
</feature>
<dbReference type="Proteomes" id="UP000835052">
    <property type="component" value="Unassembled WGS sequence"/>
</dbReference>
<evidence type="ECO:0000256" key="1">
    <source>
        <dbReference type="SAM" id="Coils"/>
    </source>
</evidence>
<dbReference type="EMBL" id="CAJGYM010000192">
    <property type="protein sequence ID" value="CAD6199666.1"/>
    <property type="molecule type" value="Genomic_DNA"/>
</dbReference>
<sequence>MEQTISWASDPRFARYWEHYAVCNKWLKLHAVNSQKAMSLAPPTSQTDSPKKRKPRRRRSSKLKKNTFQGEKEAEKRIEEAASVVGETLGNVARAAITYIGADVADVEEEVQEEVEEMTDEMKAFFEKTMAHRLERDRLLEEKKREKEQKKWLSVEEDDYVMADKIGVRGIERRTLEFVDENAAMEARRAEARELYGEAAERILAMQTVLDMRFEQEYERYLPPMWPNIPLRL</sequence>
<evidence type="ECO:0000256" key="2">
    <source>
        <dbReference type="SAM" id="MobiDB-lite"/>
    </source>
</evidence>
<dbReference type="GO" id="GO:0032797">
    <property type="term" value="C:SMN complex"/>
    <property type="evidence" value="ECO:0007669"/>
    <property type="project" value="InterPro"/>
</dbReference>
<feature type="region of interest" description="Disordered" evidence="2">
    <location>
        <begin position="38"/>
        <end position="74"/>
    </location>
</feature>
<name>A0A8S1HW53_9PELO</name>